<name>A0A1I2PQU5_9BACL</name>
<feature type="domain" description="WYL" evidence="1">
    <location>
        <begin position="48"/>
        <end position="112"/>
    </location>
</feature>
<dbReference type="InterPro" id="IPR057727">
    <property type="entry name" value="WCX_dom"/>
</dbReference>
<dbReference type="PANTHER" id="PTHR34580">
    <property type="match status" value="1"/>
</dbReference>
<dbReference type="STRING" id="269670.SAMN02982927_00914"/>
<sequence length="226" mass="26509">MGILTRPVTVKKIIQNLPESYKSETNQFLRRIYLDSRVWFGNHKSIAALPTIEQALERNLQIQINYQKDNGELIFREVAPYGLVAKTSVWYLIAEHDNTLRVYRASRITELNVTHTPFTFPEQFSISSFWSTWCREFENSRPRYPVLLRTHPDGFHELSKNGYTLEIQDHEPNEEWLIINIQFETFDQALREILALGSKAEVVQPERLKIKVIESAQKIVNLYGEQ</sequence>
<gene>
    <name evidence="3" type="ORF">SAMN02982927_00914</name>
</gene>
<dbReference type="InterPro" id="IPR051534">
    <property type="entry name" value="CBASS_pafABC_assoc_protein"/>
</dbReference>
<dbReference type="PROSITE" id="PS52050">
    <property type="entry name" value="WYL"/>
    <property type="match status" value="1"/>
</dbReference>
<accession>A0A1I2PQU5</accession>
<evidence type="ECO:0000259" key="2">
    <source>
        <dbReference type="Pfam" id="PF25583"/>
    </source>
</evidence>
<dbReference type="InterPro" id="IPR026881">
    <property type="entry name" value="WYL_dom"/>
</dbReference>
<dbReference type="AlphaFoldDB" id="A0A1I2PQU5"/>
<dbReference type="RefSeq" id="WP_177184639.1">
    <property type="nucleotide sequence ID" value="NZ_FOOY01000005.1"/>
</dbReference>
<dbReference type="EMBL" id="FOOY01000005">
    <property type="protein sequence ID" value="SFG17753.1"/>
    <property type="molecule type" value="Genomic_DNA"/>
</dbReference>
<dbReference type="PANTHER" id="PTHR34580:SF1">
    <property type="entry name" value="PROTEIN PAFC"/>
    <property type="match status" value="1"/>
</dbReference>
<dbReference type="Pfam" id="PF25583">
    <property type="entry name" value="WCX"/>
    <property type="match status" value="1"/>
</dbReference>
<feature type="domain" description="WCX" evidence="2">
    <location>
        <begin position="143"/>
        <end position="219"/>
    </location>
</feature>
<dbReference type="Proteomes" id="UP000198752">
    <property type="component" value="Unassembled WGS sequence"/>
</dbReference>
<evidence type="ECO:0000259" key="1">
    <source>
        <dbReference type="Pfam" id="PF13280"/>
    </source>
</evidence>
<evidence type="ECO:0000313" key="3">
    <source>
        <dbReference type="EMBL" id="SFG17753.1"/>
    </source>
</evidence>
<protein>
    <submittedName>
        <fullName evidence="3">WYL domain-containing protein</fullName>
    </submittedName>
</protein>
<proteinExistence type="predicted"/>
<evidence type="ECO:0000313" key="4">
    <source>
        <dbReference type="Proteomes" id="UP000198752"/>
    </source>
</evidence>
<organism evidence="3 4">
    <name type="scientific">Sporolactobacillus nakayamae</name>
    <dbReference type="NCBI Taxonomy" id="269670"/>
    <lineage>
        <taxon>Bacteria</taxon>
        <taxon>Bacillati</taxon>
        <taxon>Bacillota</taxon>
        <taxon>Bacilli</taxon>
        <taxon>Bacillales</taxon>
        <taxon>Sporolactobacillaceae</taxon>
        <taxon>Sporolactobacillus</taxon>
    </lineage>
</organism>
<reference evidence="4" key="1">
    <citation type="submission" date="2016-10" db="EMBL/GenBank/DDBJ databases">
        <authorList>
            <person name="Varghese N."/>
            <person name="Submissions S."/>
        </authorList>
    </citation>
    <scope>NUCLEOTIDE SEQUENCE [LARGE SCALE GENOMIC DNA]</scope>
    <source>
        <strain evidence="4">ATCC 700379</strain>
    </source>
</reference>
<keyword evidence="4" id="KW-1185">Reference proteome</keyword>
<dbReference type="Pfam" id="PF13280">
    <property type="entry name" value="WYL"/>
    <property type="match status" value="1"/>
</dbReference>